<dbReference type="InterPro" id="IPR025161">
    <property type="entry name" value="IS402-like_dom"/>
</dbReference>
<gene>
    <name evidence="2" type="ORF">BST28_22915</name>
</gene>
<dbReference type="InterPro" id="IPR052909">
    <property type="entry name" value="Transposase_6_like"/>
</dbReference>
<proteinExistence type="predicted"/>
<evidence type="ECO:0000313" key="3">
    <source>
        <dbReference type="Proteomes" id="UP000192713"/>
    </source>
</evidence>
<dbReference type="AlphaFoldDB" id="A0A1X0DF56"/>
<protein>
    <submittedName>
        <fullName evidence="2">Transposase</fullName>
    </submittedName>
</protein>
<name>A0A1X0DF56_9MYCO</name>
<comment type="caution">
    <text evidence="2">The sequence shown here is derived from an EMBL/GenBank/DDBJ whole genome shotgun (WGS) entry which is preliminary data.</text>
</comment>
<accession>A0A1X0DF56</accession>
<feature type="domain" description="Insertion element IS402-like" evidence="1">
    <location>
        <begin position="7"/>
        <end position="80"/>
    </location>
</feature>
<dbReference type="Proteomes" id="UP000192713">
    <property type="component" value="Unassembled WGS sequence"/>
</dbReference>
<dbReference type="PANTHER" id="PTHR46637:SF1">
    <property type="entry name" value="BLL5188 PROTEIN"/>
    <property type="match status" value="1"/>
</dbReference>
<reference evidence="2 3" key="1">
    <citation type="submission" date="2017-02" db="EMBL/GenBank/DDBJ databases">
        <title>The new phylogeny of genus Mycobacterium.</title>
        <authorList>
            <person name="Tortoli E."/>
            <person name="Trovato A."/>
            <person name="Cirillo D.M."/>
        </authorList>
    </citation>
    <scope>NUCLEOTIDE SEQUENCE [LARGE SCALE GENOMIC DNA]</scope>
    <source>
        <strain evidence="2 3">DSM 45093</strain>
    </source>
</reference>
<dbReference type="PANTHER" id="PTHR46637">
    <property type="entry name" value="TIS1421-TRANSPOSASE PROTEIN A"/>
    <property type="match status" value="1"/>
</dbReference>
<organism evidence="2 3">
    <name type="scientific">Mycolicibacter kumamotonensis</name>
    <dbReference type="NCBI Taxonomy" id="354243"/>
    <lineage>
        <taxon>Bacteria</taxon>
        <taxon>Bacillati</taxon>
        <taxon>Actinomycetota</taxon>
        <taxon>Actinomycetes</taxon>
        <taxon>Mycobacteriales</taxon>
        <taxon>Mycobacteriaceae</taxon>
        <taxon>Mycolicibacter</taxon>
    </lineage>
</organism>
<dbReference type="Pfam" id="PF13340">
    <property type="entry name" value="DUF4096"/>
    <property type="match status" value="1"/>
</dbReference>
<dbReference type="NCBIfam" id="NF033580">
    <property type="entry name" value="transpos_IS5_3"/>
    <property type="match status" value="1"/>
</dbReference>
<evidence type="ECO:0000259" key="1">
    <source>
        <dbReference type="Pfam" id="PF13340"/>
    </source>
</evidence>
<evidence type="ECO:0000313" key="2">
    <source>
        <dbReference type="EMBL" id="ORA71023.1"/>
    </source>
</evidence>
<sequence>MLRTGVISDEFWAVVEPLMPSHEGKRGNRFRDHREVLEAIAWRFRTGSPWRDLPAEFGPWQTVWKRHHRWSLDGTYDEIFAAVTSAFGTDDATADLAALLSIDSTNARAHQHAAGARCDTLDTGGTVELQEIWR</sequence>
<dbReference type="EMBL" id="MVHU01000107">
    <property type="protein sequence ID" value="ORA71023.1"/>
    <property type="molecule type" value="Genomic_DNA"/>
</dbReference>